<feature type="region of interest" description="Disordered" evidence="9">
    <location>
        <begin position="943"/>
        <end position="985"/>
    </location>
</feature>
<evidence type="ECO:0000256" key="4">
    <source>
        <dbReference type="ARBA" id="ARBA00022989"/>
    </source>
</evidence>
<feature type="compositionally biased region" description="Basic and acidic residues" evidence="9">
    <location>
        <begin position="961"/>
        <end position="981"/>
    </location>
</feature>
<feature type="region of interest" description="Disordered" evidence="9">
    <location>
        <begin position="1075"/>
        <end position="1104"/>
    </location>
</feature>
<keyword evidence="7 8" id="KW-0407">Ion channel</keyword>
<dbReference type="InterPro" id="IPR003280">
    <property type="entry name" value="2pore_dom_K_chnl"/>
</dbReference>
<comment type="caution">
    <text evidence="12">The sequence shown here is derived from an EMBL/GenBank/DDBJ whole genome shotgun (WGS) entry which is preliminary data.</text>
</comment>
<name>A0A8S1E8P5_9PELO</name>
<feature type="region of interest" description="Disordered" evidence="9">
    <location>
        <begin position="432"/>
        <end position="470"/>
    </location>
</feature>
<feature type="region of interest" description="Disordered" evidence="9">
    <location>
        <begin position="629"/>
        <end position="655"/>
    </location>
</feature>
<feature type="compositionally biased region" description="Basic and acidic residues" evidence="9">
    <location>
        <begin position="551"/>
        <end position="560"/>
    </location>
</feature>
<proteinExistence type="inferred from homology"/>
<comment type="similarity">
    <text evidence="8">Belongs to the two pore domain potassium channel (TC 1.A.1.8) family.</text>
</comment>
<keyword evidence="13" id="KW-1185">Reference proteome</keyword>
<dbReference type="AlphaFoldDB" id="A0A8S1E8P5"/>
<dbReference type="PANTHER" id="PTHR11003:SF61">
    <property type="entry name" value="POTASSIUM CHANNEL DOMAIN-CONTAINING PROTEIN"/>
    <property type="match status" value="1"/>
</dbReference>
<evidence type="ECO:0000256" key="1">
    <source>
        <dbReference type="ARBA" id="ARBA00004141"/>
    </source>
</evidence>
<evidence type="ECO:0000256" key="10">
    <source>
        <dbReference type="SAM" id="Phobius"/>
    </source>
</evidence>
<keyword evidence="6 10" id="KW-0472">Membrane</keyword>
<feature type="domain" description="Potassium channel" evidence="11">
    <location>
        <begin position="180"/>
        <end position="235"/>
    </location>
</feature>
<organism evidence="12 13">
    <name type="scientific">Caenorhabditis bovis</name>
    <dbReference type="NCBI Taxonomy" id="2654633"/>
    <lineage>
        <taxon>Eukaryota</taxon>
        <taxon>Metazoa</taxon>
        <taxon>Ecdysozoa</taxon>
        <taxon>Nematoda</taxon>
        <taxon>Chromadorea</taxon>
        <taxon>Rhabditida</taxon>
        <taxon>Rhabditina</taxon>
        <taxon>Rhabditomorpha</taxon>
        <taxon>Rhabditoidea</taxon>
        <taxon>Rhabditidae</taxon>
        <taxon>Peloderinae</taxon>
        <taxon>Caenorhabditis</taxon>
    </lineage>
</organism>
<feature type="domain" description="Potassium channel" evidence="11">
    <location>
        <begin position="254"/>
        <end position="326"/>
    </location>
</feature>
<dbReference type="GO" id="GO:0015271">
    <property type="term" value="F:outward rectifier potassium channel activity"/>
    <property type="evidence" value="ECO:0007669"/>
    <property type="project" value="TreeGrafter"/>
</dbReference>
<feature type="transmembrane region" description="Helical" evidence="10">
    <location>
        <begin position="276"/>
        <end position="294"/>
    </location>
</feature>
<feature type="compositionally biased region" description="Acidic residues" evidence="9">
    <location>
        <begin position="532"/>
        <end position="550"/>
    </location>
</feature>
<keyword evidence="5 8" id="KW-0406">Ion transport</keyword>
<feature type="compositionally biased region" description="Polar residues" evidence="9">
    <location>
        <begin position="433"/>
        <end position="442"/>
    </location>
</feature>
<dbReference type="OrthoDB" id="297496at2759"/>
<feature type="compositionally biased region" description="Basic residues" evidence="9">
    <location>
        <begin position="640"/>
        <end position="653"/>
    </location>
</feature>
<dbReference type="InterPro" id="IPR013099">
    <property type="entry name" value="K_chnl_dom"/>
</dbReference>
<feature type="transmembrane region" description="Helical" evidence="10">
    <location>
        <begin position="249"/>
        <end position="269"/>
    </location>
</feature>
<protein>
    <recommendedName>
        <fullName evidence="11">Potassium channel domain-containing protein</fullName>
    </recommendedName>
</protein>
<dbReference type="Gene3D" id="1.10.287.70">
    <property type="match status" value="1"/>
</dbReference>
<feature type="compositionally biased region" description="Polar residues" evidence="9">
    <location>
        <begin position="566"/>
        <end position="577"/>
    </location>
</feature>
<keyword evidence="4 10" id="KW-1133">Transmembrane helix</keyword>
<dbReference type="EMBL" id="CADEPM010000001">
    <property type="protein sequence ID" value="CAB3397911.1"/>
    <property type="molecule type" value="Genomic_DNA"/>
</dbReference>
<feature type="region of interest" description="Disordered" evidence="9">
    <location>
        <begin position="1"/>
        <end position="29"/>
    </location>
</feature>
<evidence type="ECO:0000259" key="11">
    <source>
        <dbReference type="Pfam" id="PF07885"/>
    </source>
</evidence>
<gene>
    <name evidence="12" type="ORF">CBOVIS_LOCUS1254</name>
</gene>
<evidence type="ECO:0000256" key="6">
    <source>
        <dbReference type="ARBA" id="ARBA00023136"/>
    </source>
</evidence>
<feature type="transmembrane region" description="Helical" evidence="10">
    <location>
        <begin position="211"/>
        <end position="229"/>
    </location>
</feature>
<dbReference type="Pfam" id="PF07885">
    <property type="entry name" value="Ion_trans_2"/>
    <property type="match status" value="2"/>
</dbReference>
<evidence type="ECO:0000313" key="12">
    <source>
        <dbReference type="EMBL" id="CAB3397911.1"/>
    </source>
</evidence>
<dbReference type="GO" id="GO:0030322">
    <property type="term" value="P:stabilization of membrane potential"/>
    <property type="evidence" value="ECO:0007669"/>
    <property type="project" value="TreeGrafter"/>
</dbReference>
<feature type="region of interest" description="Disordered" evidence="9">
    <location>
        <begin position="532"/>
        <end position="600"/>
    </location>
</feature>
<dbReference type="SUPFAM" id="SSF81324">
    <property type="entry name" value="Voltage-gated potassium channels"/>
    <property type="match status" value="2"/>
</dbReference>
<dbReference type="PANTHER" id="PTHR11003">
    <property type="entry name" value="POTASSIUM CHANNEL, SUBFAMILY K"/>
    <property type="match status" value="1"/>
</dbReference>
<evidence type="ECO:0000256" key="3">
    <source>
        <dbReference type="ARBA" id="ARBA00022692"/>
    </source>
</evidence>
<evidence type="ECO:0000256" key="9">
    <source>
        <dbReference type="SAM" id="MobiDB-lite"/>
    </source>
</evidence>
<dbReference type="Proteomes" id="UP000494206">
    <property type="component" value="Unassembled WGS sequence"/>
</dbReference>
<feature type="compositionally biased region" description="Polar residues" evidence="9">
    <location>
        <begin position="1082"/>
        <end position="1093"/>
    </location>
</feature>
<evidence type="ECO:0000256" key="2">
    <source>
        <dbReference type="ARBA" id="ARBA00022448"/>
    </source>
</evidence>
<feature type="transmembrane region" description="Helical" evidence="10">
    <location>
        <begin position="97"/>
        <end position="117"/>
    </location>
</feature>
<comment type="subcellular location">
    <subcellularLocation>
        <location evidence="1">Membrane</location>
        <topology evidence="1">Multi-pass membrane protein</topology>
    </subcellularLocation>
</comment>
<keyword evidence="3 8" id="KW-0812">Transmembrane</keyword>
<feature type="region of interest" description="Disordered" evidence="9">
    <location>
        <begin position="719"/>
        <end position="741"/>
    </location>
</feature>
<dbReference type="PRINTS" id="PR01333">
    <property type="entry name" value="2POREKCHANEL"/>
</dbReference>
<reference evidence="12 13" key="1">
    <citation type="submission" date="2020-04" db="EMBL/GenBank/DDBJ databases">
        <authorList>
            <person name="Laetsch R D."/>
            <person name="Stevens L."/>
            <person name="Kumar S."/>
            <person name="Blaxter L. M."/>
        </authorList>
    </citation>
    <scope>NUCLEOTIDE SEQUENCE [LARGE SCALE GENOMIC DNA]</scope>
</reference>
<keyword evidence="2 8" id="KW-0813">Transport</keyword>
<feature type="compositionally biased region" description="Polar residues" evidence="9">
    <location>
        <begin position="943"/>
        <end position="959"/>
    </location>
</feature>
<dbReference type="GO" id="GO:0005886">
    <property type="term" value="C:plasma membrane"/>
    <property type="evidence" value="ECO:0007669"/>
    <property type="project" value="TreeGrafter"/>
</dbReference>
<feature type="transmembrane region" description="Helical" evidence="10">
    <location>
        <begin position="178"/>
        <end position="199"/>
    </location>
</feature>
<evidence type="ECO:0000256" key="8">
    <source>
        <dbReference type="RuleBase" id="RU003857"/>
    </source>
</evidence>
<evidence type="ECO:0000256" key="7">
    <source>
        <dbReference type="ARBA" id="ARBA00023303"/>
    </source>
</evidence>
<feature type="compositionally biased region" description="Polar residues" evidence="9">
    <location>
        <begin position="725"/>
        <end position="741"/>
    </location>
</feature>
<evidence type="ECO:0000313" key="13">
    <source>
        <dbReference type="Proteomes" id="UP000494206"/>
    </source>
</evidence>
<dbReference type="GO" id="GO:0022841">
    <property type="term" value="F:potassium ion leak channel activity"/>
    <property type="evidence" value="ECO:0007669"/>
    <property type="project" value="TreeGrafter"/>
</dbReference>
<evidence type="ECO:0000256" key="5">
    <source>
        <dbReference type="ARBA" id="ARBA00023065"/>
    </source>
</evidence>
<accession>A0A8S1E8P5</accession>
<sequence>MSLLSKRETYPSTQQPSRSRHRETAIDIEGPDEISSENVDIETGLSNSRCRLMYNFEEERPTSLAMSLHESARSSVRKAKYYFSYYTRPLKKIIGSLKLLIIIALYSFLGAHLFMYLEVPTDIEEKTQQYHKRLIAREVMILNLRAIHYENKENREERWKNAIINFENDLELDEPEIATVWTFWMSFLYAGTIFTTIGYGNISCKTRAGQIATMVYAFCGIPIMLLMLSSLNNFLLKWIKILTNWCSDLILYIATVSWIMLSAAVFCLFEEWSYFTSFYFCFISLTTIGLGDVTPANPEYMIATFGVVLVGLSMLTVCIDVIKEKIAQMYMALLQKLLKDYMEAVKNGDPNAATTMMAGFQGKAKFLMPLISKNEGTKVMNKFKENCSKKGIDPPAVLTDINLETGMPNFVSASRDEFNDYIEVAEKRHAEEINQNQTSSRRPSLPKMVSTCGASTQAGHGISDIESSDEGIQTDWSDSEVACQTFTTTSTFGTQFGKPLPLLVDSFTQYEILKSASVGIQPEVSSIYLANDFDDDESDPFSDYETDSESGEEKKEDDVLVGKQFMSETRLQSQGLSSPPIEIDPVESDRDISQSTVGQEDENTLPIPLKMAKSGSIDSAETVIHMGESPDAVSSLQRQSKMKRRKRREKSKKNHELRFLKSSGNQASPIIVDSSTQYEVFVVDASIETILVEKRNRRCQTKLASINREQLHGFRESIKRKKNKASINRSDSTESDFSSRASNFGDEVEQISVDLSIISVGVNEKGEIVDPVLLSDEEDILSLDNLEMFAKNSSMQTETREMLDKQETSTECLVLSDSAVQTSLELTNVAISPIDFDNIDNWGVLNQDNADVQNGPLWSDFDYVAATYDEDGKQIFDFDESKGSLFDEEEPHKNAQPTTDSAEIKYVPVFEEISVQTESPEYENIAVQTSFNVDPPEVENAGMQTSQVLDEPEYQSSDISDVERRRQTEDRKSKKDEELPQSKKKIKKKLKKKVYVKELDEERRLNMSDIGIQTGVLARVQHIYTLPMSDESAQNAGVNPAAITVRKSSESSEVGRGSSESLALSVPTLSNSESLDEKTWAGTKTNPFTSRGSSLKLRKTKTMQDVERKIDKTNLVQEIRARFESKSPTPPTDDGQSSSSKK</sequence>
<feature type="region of interest" description="Disordered" evidence="9">
    <location>
        <begin position="1120"/>
        <end position="1142"/>
    </location>
</feature>